<feature type="non-terminal residue" evidence="1">
    <location>
        <position position="180"/>
    </location>
</feature>
<keyword evidence="2" id="KW-1185">Reference proteome</keyword>
<reference evidence="1" key="1">
    <citation type="submission" date="2022-08" db="EMBL/GenBank/DDBJ databases">
        <authorList>
            <person name="Kallberg Y."/>
            <person name="Tangrot J."/>
            <person name="Rosling A."/>
        </authorList>
    </citation>
    <scope>NUCLEOTIDE SEQUENCE</scope>
    <source>
        <strain evidence="1">Wild A</strain>
    </source>
</reference>
<dbReference type="OrthoDB" id="2414218at2759"/>
<name>A0A9W4X0R9_9GLOM</name>
<dbReference type="Proteomes" id="UP001153678">
    <property type="component" value="Unassembled WGS sequence"/>
</dbReference>
<organism evidence="1 2">
    <name type="scientific">Funneliformis geosporum</name>
    <dbReference type="NCBI Taxonomy" id="1117311"/>
    <lineage>
        <taxon>Eukaryota</taxon>
        <taxon>Fungi</taxon>
        <taxon>Fungi incertae sedis</taxon>
        <taxon>Mucoromycota</taxon>
        <taxon>Glomeromycotina</taxon>
        <taxon>Glomeromycetes</taxon>
        <taxon>Glomerales</taxon>
        <taxon>Glomeraceae</taxon>
        <taxon>Funneliformis</taxon>
    </lineage>
</organism>
<protein>
    <submittedName>
        <fullName evidence="1">2283_t:CDS:1</fullName>
    </submittedName>
</protein>
<proteinExistence type="predicted"/>
<sequence>EKEVAKKAKEIYLQWGLHNKETISEKIESLIRKYKAEDKGSPEWITFIEEHFKTAEMYEAGMTEERAKKILNAMNNDRFLIRVKFVRDDSSYGERHNYAFKIIDKYQPIRESKRAGKKFVLGGPNVILTKKTKPGFWVGIDEKFLVKIIQDSKRLMPIKDGTLNCVTQRVIEHFEKAKRG</sequence>
<accession>A0A9W4X0R9</accession>
<evidence type="ECO:0000313" key="1">
    <source>
        <dbReference type="EMBL" id="CAI2200245.1"/>
    </source>
</evidence>
<dbReference type="AlphaFoldDB" id="A0A9W4X0R9"/>
<dbReference type="EMBL" id="CAMKVN010023796">
    <property type="protein sequence ID" value="CAI2200245.1"/>
    <property type="molecule type" value="Genomic_DNA"/>
</dbReference>
<gene>
    <name evidence="1" type="ORF">FWILDA_LOCUS19473</name>
</gene>
<feature type="non-terminal residue" evidence="1">
    <location>
        <position position="1"/>
    </location>
</feature>
<evidence type="ECO:0000313" key="2">
    <source>
        <dbReference type="Proteomes" id="UP001153678"/>
    </source>
</evidence>
<comment type="caution">
    <text evidence="1">The sequence shown here is derived from an EMBL/GenBank/DDBJ whole genome shotgun (WGS) entry which is preliminary data.</text>
</comment>